<evidence type="ECO:0000259" key="2">
    <source>
        <dbReference type="Pfam" id="PF01575"/>
    </source>
</evidence>
<protein>
    <submittedName>
        <fullName evidence="3">Putative dehydratase, MaoC-like domain</fullName>
    </submittedName>
</protein>
<dbReference type="InterPro" id="IPR002539">
    <property type="entry name" value="MaoC-like_dom"/>
</dbReference>
<comment type="similarity">
    <text evidence="1">Belongs to the enoyl-CoA hydratase/isomerase family.</text>
</comment>
<dbReference type="CDD" id="cd03454">
    <property type="entry name" value="YdeM"/>
    <property type="match status" value="1"/>
</dbReference>
<feature type="domain" description="MaoC-like" evidence="2">
    <location>
        <begin position="87"/>
        <end position="181"/>
    </location>
</feature>
<sequence length="222" mass="23716">MDGAMPATAAKARAVCASPSISCSSIAARAGSPMAWATVAMSGSPGTVRAYPWKGSLRIELFLWHPAAVTDRYFEDYVPGATHDCGSVSVSEAEILDFARRYDPQEFHLDAAADGPFGGLIASGWHTASLMMRLYAEHYLSAVSSLGSPGVDELRWPRPVRPGAVLRLRATVLEARPSRSKPDRGLVRTRVEFADGDDVVFSASVLNLMRVRPAAPVRGSAG</sequence>
<dbReference type="Proteomes" id="UP000014139">
    <property type="component" value="Unassembled WGS sequence"/>
</dbReference>
<dbReference type="SUPFAM" id="SSF54637">
    <property type="entry name" value="Thioesterase/thiol ester dehydrase-isomerase"/>
    <property type="match status" value="1"/>
</dbReference>
<dbReference type="PATRIC" id="fig|1292037.4.peg.2738"/>
<evidence type="ECO:0000256" key="1">
    <source>
        <dbReference type="ARBA" id="ARBA00005254"/>
    </source>
</evidence>
<dbReference type="EMBL" id="AOUO01000188">
    <property type="protein sequence ID" value="EOD67872.1"/>
    <property type="molecule type" value="Genomic_DNA"/>
</dbReference>
<keyword evidence="4" id="KW-1185">Reference proteome</keyword>
<name>R1G8Z3_9PSEU</name>
<proteinExistence type="inferred from homology"/>
<dbReference type="Gene3D" id="3.10.129.10">
    <property type="entry name" value="Hotdog Thioesterase"/>
    <property type="match status" value="1"/>
</dbReference>
<organism evidence="3 4">
    <name type="scientific">Amycolatopsis vancoresmycina DSM 44592</name>
    <dbReference type="NCBI Taxonomy" id="1292037"/>
    <lineage>
        <taxon>Bacteria</taxon>
        <taxon>Bacillati</taxon>
        <taxon>Actinomycetota</taxon>
        <taxon>Actinomycetes</taxon>
        <taxon>Pseudonocardiales</taxon>
        <taxon>Pseudonocardiaceae</taxon>
        <taxon>Amycolatopsis</taxon>
    </lineage>
</organism>
<gene>
    <name evidence="3" type="ORF">H480_14340</name>
</gene>
<comment type="caution">
    <text evidence="3">The sequence shown here is derived from an EMBL/GenBank/DDBJ whole genome shotgun (WGS) entry which is preliminary data.</text>
</comment>
<reference evidence="3 4" key="1">
    <citation type="submission" date="2013-02" db="EMBL/GenBank/DDBJ databases">
        <title>Draft genome sequence of Amycolatopsis vancoresmycina strain DSM 44592T.</title>
        <authorList>
            <person name="Kumar S."/>
            <person name="Kaur N."/>
            <person name="Kaur C."/>
            <person name="Raghava G.P.S."/>
            <person name="Mayilraj S."/>
        </authorList>
    </citation>
    <scope>NUCLEOTIDE SEQUENCE [LARGE SCALE GENOMIC DNA]</scope>
    <source>
        <strain evidence="3 4">DSM 44592</strain>
    </source>
</reference>
<dbReference type="eggNOG" id="COG2030">
    <property type="taxonomic scope" value="Bacteria"/>
</dbReference>
<dbReference type="InterPro" id="IPR029069">
    <property type="entry name" value="HotDog_dom_sf"/>
</dbReference>
<accession>R1G8Z3</accession>
<evidence type="ECO:0000313" key="3">
    <source>
        <dbReference type="EMBL" id="EOD67872.1"/>
    </source>
</evidence>
<dbReference type="AlphaFoldDB" id="R1G8Z3"/>
<evidence type="ECO:0000313" key="4">
    <source>
        <dbReference type="Proteomes" id="UP000014139"/>
    </source>
</evidence>
<dbReference type="Pfam" id="PF01575">
    <property type="entry name" value="MaoC_dehydratas"/>
    <property type="match status" value="1"/>
</dbReference>